<sequence>MDFLQMQGTAKLQQVTQLLKSLEKDLQDKNLTSAERVQTLLKLRQHGTSPSNAEPIFSQNGISILTQYGVEGETPGVRRAALRCVANALLLDAKMRQILVDTGYGNKLADMLQTDDSEDEMIASRILFYTTYDTTMDFENLVKTHGLADNVSYQLSRHAKQFPKSGKAPLSQMDELALTDTLKLIYNVSKIYTGLAASFSTSLPHILKIITRIDISHTPLDGILGGLLNALSILDLSATTGKVFENNPLFPSFDPKCNVDRLIGILDQAGVQYSPEDLEAKAVPLLYSLITIYEVAPEDIQKHMQQLLLPEEGDRSLPIGQSDTLPSRLLKLSTSHFANLKVAISELMFVLSGRDAEVLTKNIGYGFAAGFLAARGLEMPQSASETYSTDNAESLINPITGQKLAAESTDDLPPMTQEEKEREAERLFVLFERARANGLLNVENPVTQALHEGRFEELPDDADSD</sequence>
<comment type="caution">
    <text evidence="4">The sequence shown here is derived from an EMBL/GenBank/DDBJ whole genome shotgun (WGS) entry which is preliminary data.</text>
</comment>
<dbReference type="Gene3D" id="1.25.10.10">
    <property type="entry name" value="Leucine-rich Repeat Variant"/>
    <property type="match status" value="1"/>
</dbReference>
<protein>
    <submittedName>
        <fullName evidence="4">Guanine nucleotide exchange factor Ric8</fullName>
    </submittedName>
</protein>
<dbReference type="AlphaFoldDB" id="A0A9W9QQN3"/>
<evidence type="ECO:0000313" key="4">
    <source>
        <dbReference type="EMBL" id="KAJ5340829.1"/>
    </source>
</evidence>
<reference evidence="4" key="2">
    <citation type="journal article" date="2023" name="IMA Fungus">
        <title>Comparative genomic study of the Penicillium genus elucidates a diverse pangenome and 15 lateral gene transfer events.</title>
        <authorList>
            <person name="Petersen C."/>
            <person name="Sorensen T."/>
            <person name="Nielsen M.R."/>
            <person name="Sondergaard T.E."/>
            <person name="Sorensen J.L."/>
            <person name="Fitzpatrick D.A."/>
            <person name="Frisvad J.C."/>
            <person name="Nielsen K.L."/>
        </authorList>
    </citation>
    <scope>NUCLEOTIDE SEQUENCE</scope>
    <source>
        <strain evidence="4">IBT 35675</strain>
    </source>
</reference>
<dbReference type="InterPro" id="IPR016024">
    <property type="entry name" value="ARM-type_fold"/>
</dbReference>
<comment type="similarity">
    <text evidence="1">Belongs to the synembryn family.</text>
</comment>
<dbReference type="GO" id="GO:0005085">
    <property type="term" value="F:guanyl-nucleotide exchange factor activity"/>
    <property type="evidence" value="ECO:0007669"/>
    <property type="project" value="UniProtKB-KW"/>
</dbReference>
<dbReference type="Pfam" id="PF10165">
    <property type="entry name" value="Ric8"/>
    <property type="match status" value="1"/>
</dbReference>
<proteinExistence type="inferred from homology"/>
<dbReference type="PANTHER" id="PTHR12425">
    <property type="entry name" value="SYNEMBRYN"/>
    <property type="match status" value="1"/>
</dbReference>
<organism evidence="4 5">
    <name type="scientific">Penicillium brevicompactum</name>
    <dbReference type="NCBI Taxonomy" id="5074"/>
    <lineage>
        <taxon>Eukaryota</taxon>
        <taxon>Fungi</taxon>
        <taxon>Dikarya</taxon>
        <taxon>Ascomycota</taxon>
        <taxon>Pezizomycotina</taxon>
        <taxon>Eurotiomycetes</taxon>
        <taxon>Eurotiomycetidae</taxon>
        <taxon>Eurotiales</taxon>
        <taxon>Aspergillaceae</taxon>
        <taxon>Penicillium</taxon>
    </lineage>
</organism>
<dbReference type="Proteomes" id="UP001148299">
    <property type="component" value="Unassembled WGS sequence"/>
</dbReference>
<evidence type="ECO:0000256" key="2">
    <source>
        <dbReference type="ARBA" id="ARBA00022658"/>
    </source>
</evidence>
<dbReference type="InterPro" id="IPR019318">
    <property type="entry name" value="Gua_nucleotide_exch_fac_Ric8"/>
</dbReference>
<dbReference type="EMBL" id="JAPZBR010000008">
    <property type="protein sequence ID" value="KAJ5340829.1"/>
    <property type="molecule type" value="Genomic_DNA"/>
</dbReference>
<keyword evidence="3" id="KW-0143">Chaperone</keyword>
<keyword evidence="5" id="KW-1185">Reference proteome</keyword>
<dbReference type="SUPFAM" id="SSF48371">
    <property type="entry name" value="ARM repeat"/>
    <property type="match status" value="1"/>
</dbReference>
<keyword evidence="2" id="KW-0344">Guanine-nucleotide releasing factor</keyword>
<dbReference type="GO" id="GO:0001965">
    <property type="term" value="F:G-protein alpha-subunit binding"/>
    <property type="evidence" value="ECO:0007669"/>
    <property type="project" value="TreeGrafter"/>
</dbReference>
<dbReference type="GO" id="GO:0007186">
    <property type="term" value="P:G protein-coupled receptor signaling pathway"/>
    <property type="evidence" value="ECO:0007669"/>
    <property type="project" value="TreeGrafter"/>
</dbReference>
<accession>A0A9W9QQN3</accession>
<dbReference type="PANTHER" id="PTHR12425:SF5">
    <property type="entry name" value="SYNEMBRYN"/>
    <property type="match status" value="1"/>
</dbReference>
<evidence type="ECO:0000313" key="5">
    <source>
        <dbReference type="Proteomes" id="UP001148299"/>
    </source>
</evidence>
<reference evidence="4" key="1">
    <citation type="submission" date="2022-12" db="EMBL/GenBank/DDBJ databases">
        <authorList>
            <person name="Petersen C."/>
        </authorList>
    </citation>
    <scope>NUCLEOTIDE SEQUENCE</scope>
    <source>
        <strain evidence="4">IBT 35675</strain>
    </source>
</reference>
<gene>
    <name evidence="4" type="ORF">N7541_009953</name>
</gene>
<name>A0A9W9QQN3_PENBR</name>
<evidence type="ECO:0000256" key="1">
    <source>
        <dbReference type="ARBA" id="ARBA00009049"/>
    </source>
</evidence>
<dbReference type="GO" id="GO:0005737">
    <property type="term" value="C:cytoplasm"/>
    <property type="evidence" value="ECO:0007669"/>
    <property type="project" value="TreeGrafter"/>
</dbReference>
<evidence type="ECO:0000256" key="3">
    <source>
        <dbReference type="ARBA" id="ARBA00023186"/>
    </source>
</evidence>
<dbReference type="InterPro" id="IPR011989">
    <property type="entry name" value="ARM-like"/>
</dbReference>